<dbReference type="EMBL" id="RCZC01000003">
    <property type="protein sequence ID" value="TPG52622.1"/>
    <property type="molecule type" value="Genomic_DNA"/>
</dbReference>
<evidence type="ECO:0000256" key="1">
    <source>
        <dbReference type="ARBA" id="ARBA00008769"/>
    </source>
</evidence>
<dbReference type="InterPro" id="IPR038673">
    <property type="entry name" value="OprB_sf"/>
</dbReference>
<evidence type="ECO:0000256" key="2">
    <source>
        <dbReference type="RuleBase" id="RU363072"/>
    </source>
</evidence>
<proteinExistence type="inferred from homology"/>
<protein>
    <submittedName>
        <fullName evidence="4">Carbohydrate porin</fullName>
    </submittedName>
</protein>
<sequence length="477" mass="50744">MPRVSAARGNARNVPSRWAGQNRRSPGSAERGTACGRRLAAKACLGHFGQVIRGGESPSEEFAASRMRRVAPFIMAAILCAGPGPGLAQEVPANTVGTGCDEHSKSTRSPGAPFKIAVTYNSDVNAELTGGRRGVVYLQRLGFIGDADLARVIGWSGATAHVSVHSIVGTGLSDRHVRNLLTVSGIEAKPALRLFNLWIEQKVRGNLSIRAGQFTAAQEFAASTTANLLVNSTFGWPASFAVDLPNGGPAYPIAVPAVRLAALLDGGRTTIRAGVFAGDPRGRDLRGLAGWQFKSAPLMIAEFAQGAGGDDPAWSVVVGGWLSLDRFAASLPNSDRTVEGNYALYGIVDVRLWRRGGRTARGFARITYSPRDQNLVDRYADAGVALAGLFRRRPKDEIGLAIAAAHISPYRPGGVLTASRPAEIALELSYQMHLTPRLDVQPNAQLILNALDPDHARNATQGRRSAVIFGIRTSFRS</sequence>
<dbReference type="Gene3D" id="2.40.160.180">
    <property type="entry name" value="Carbohydrate-selective porin OprB"/>
    <property type="match status" value="1"/>
</dbReference>
<comment type="caution">
    <text evidence="4">The sequence shown here is derived from an EMBL/GenBank/DDBJ whole genome shotgun (WGS) entry which is preliminary data.</text>
</comment>
<feature type="region of interest" description="Disordered" evidence="3">
    <location>
        <begin position="1"/>
        <end position="33"/>
    </location>
</feature>
<gene>
    <name evidence="4" type="ORF">EAH76_12070</name>
</gene>
<dbReference type="PANTHER" id="PTHR37944:SF1">
    <property type="entry name" value="PORIN B"/>
    <property type="match status" value="1"/>
</dbReference>
<dbReference type="Proteomes" id="UP000319931">
    <property type="component" value="Unassembled WGS sequence"/>
</dbReference>
<evidence type="ECO:0000313" key="5">
    <source>
        <dbReference type="Proteomes" id="UP000319931"/>
    </source>
</evidence>
<dbReference type="OrthoDB" id="177316at2"/>
<dbReference type="GO" id="GO:0008643">
    <property type="term" value="P:carbohydrate transport"/>
    <property type="evidence" value="ECO:0007669"/>
    <property type="project" value="InterPro"/>
</dbReference>
<dbReference type="GO" id="GO:0015288">
    <property type="term" value="F:porin activity"/>
    <property type="evidence" value="ECO:0007669"/>
    <property type="project" value="InterPro"/>
</dbReference>
<accession>A0A502FTN5</accession>
<dbReference type="AlphaFoldDB" id="A0A502FTN5"/>
<comment type="similarity">
    <text evidence="1 2">Belongs to the OprB family.</text>
</comment>
<evidence type="ECO:0000313" key="4">
    <source>
        <dbReference type="EMBL" id="TPG52622.1"/>
    </source>
</evidence>
<evidence type="ECO:0000256" key="3">
    <source>
        <dbReference type="SAM" id="MobiDB-lite"/>
    </source>
</evidence>
<keyword evidence="5" id="KW-1185">Reference proteome</keyword>
<dbReference type="InterPro" id="IPR052932">
    <property type="entry name" value="OprB_Porin"/>
</dbReference>
<dbReference type="InterPro" id="IPR007049">
    <property type="entry name" value="Carb-sel_porin_OprB"/>
</dbReference>
<organism evidence="4 5">
    <name type="scientific">Sphingomonas glacialis</name>
    <dbReference type="NCBI Taxonomy" id="658225"/>
    <lineage>
        <taxon>Bacteria</taxon>
        <taxon>Pseudomonadati</taxon>
        <taxon>Pseudomonadota</taxon>
        <taxon>Alphaproteobacteria</taxon>
        <taxon>Sphingomonadales</taxon>
        <taxon>Sphingomonadaceae</taxon>
        <taxon>Sphingomonas</taxon>
    </lineage>
</organism>
<dbReference type="GO" id="GO:0016020">
    <property type="term" value="C:membrane"/>
    <property type="evidence" value="ECO:0007669"/>
    <property type="project" value="InterPro"/>
</dbReference>
<dbReference type="Pfam" id="PF04966">
    <property type="entry name" value="OprB"/>
    <property type="match status" value="1"/>
</dbReference>
<name>A0A502FTN5_9SPHN</name>
<dbReference type="PANTHER" id="PTHR37944">
    <property type="entry name" value="PORIN B"/>
    <property type="match status" value="1"/>
</dbReference>
<reference evidence="4 5" key="1">
    <citation type="journal article" date="2019" name="Environ. Microbiol.">
        <title>Species interactions and distinct microbial communities in high Arctic permafrost affected cryosols are associated with the CH4 and CO2 gas fluxes.</title>
        <authorList>
            <person name="Altshuler I."/>
            <person name="Hamel J."/>
            <person name="Turney S."/>
            <person name="Magnuson E."/>
            <person name="Levesque R."/>
            <person name="Greer C."/>
            <person name="Whyte L.G."/>
        </authorList>
    </citation>
    <scope>NUCLEOTIDE SEQUENCE [LARGE SCALE GENOMIC DNA]</scope>
    <source>
        <strain evidence="4 5">E6.1</strain>
    </source>
</reference>